<evidence type="ECO:0000256" key="1">
    <source>
        <dbReference type="ARBA" id="ARBA00000085"/>
    </source>
</evidence>
<gene>
    <name evidence="9" type="ORF">HLB44_04785</name>
</gene>
<dbReference type="SUPFAM" id="SSF47384">
    <property type="entry name" value="Homodimeric domain of signal transducing histidine kinase"/>
    <property type="match status" value="1"/>
</dbReference>
<dbReference type="SMART" id="SM00387">
    <property type="entry name" value="HATPase_c"/>
    <property type="match status" value="1"/>
</dbReference>
<dbReference type="Pfam" id="PF00497">
    <property type="entry name" value="SBP_bac_3"/>
    <property type="match status" value="1"/>
</dbReference>
<feature type="chain" id="PRO_5046443373" description="histidine kinase" evidence="7">
    <location>
        <begin position="31"/>
        <end position="566"/>
    </location>
</feature>
<feature type="domain" description="Histidine kinase" evidence="8">
    <location>
        <begin position="347"/>
        <end position="565"/>
    </location>
</feature>
<dbReference type="Gene3D" id="3.30.565.10">
    <property type="entry name" value="Histidine kinase-like ATPase, C-terminal domain"/>
    <property type="match status" value="1"/>
</dbReference>
<dbReference type="SUPFAM" id="SSF55874">
    <property type="entry name" value="ATPase domain of HSP90 chaperone/DNA topoisomerase II/histidine kinase"/>
    <property type="match status" value="1"/>
</dbReference>
<dbReference type="PROSITE" id="PS50109">
    <property type="entry name" value="HIS_KIN"/>
    <property type="match status" value="1"/>
</dbReference>
<evidence type="ECO:0000256" key="4">
    <source>
        <dbReference type="ARBA" id="ARBA00022679"/>
    </source>
</evidence>
<dbReference type="Pfam" id="PF00512">
    <property type="entry name" value="HisKA"/>
    <property type="match status" value="1"/>
</dbReference>
<dbReference type="InterPro" id="IPR001638">
    <property type="entry name" value="Solute-binding_3/MltF_N"/>
</dbReference>
<keyword evidence="7" id="KW-0732">Signal</keyword>
<dbReference type="EMBL" id="JABRWJ010000001">
    <property type="protein sequence ID" value="NRF66293.1"/>
    <property type="molecule type" value="Genomic_DNA"/>
</dbReference>
<keyword evidence="10" id="KW-1185">Reference proteome</keyword>
<dbReference type="PANTHER" id="PTHR43047">
    <property type="entry name" value="TWO-COMPONENT HISTIDINE PROTEIN KINASE"/>
    <property type="match status" value="1"/>
</dbReference>
<dbReference type="PANTHER" id="PTHR43047:SF72">
    <property type="entry name" value="OSMOSENSING HISTIDINE PROTEIN KINASE SLN1"/>
    <property type="match status" value="1"/>
</dbReference>
<evidence type="ECO:0000256" key="3">
    <source>
        <dbReference type="ARBA" id="ARBA00022553"/>
    </source>
</evidence>
<dbReference type="CDD" id="cd00082">
    <property type="entry name" value="HisKA"/>
    <property type="match status" value="1"/>
</dbReference>
<keyword evidence="6" id="KW-0472">Membrane</keyword>
<feature type="transmembrane region" description="Helical" evidence="6">
    <location>
        <begin position="278"/>
        <end position="300"/>
    </location>
</feature>
<keyword evidence="6" id="KW-0812">Transmembrane</keyword>
<dbReference type="Proteomes" id="UP000737171">
    <property type="component" value="Unassembled WGS sequence"/>
</dbReference>
<comment type="catalytic activity">
    <reaction evidence="1">
        <text>ATP + protein L-histidine = ADP + protein N-phospho-L-histidine.</text>
        <dbReference type="EC" id="2.7.13.3"/>
    </reaction>
</comment>
<dbReference type="InterPro" id="IPR003594">
    <property type="entry name" value="HATPase_dom"/>
</dbReference>
<dbReference type="Gene3D" id="1.10.287.130">
    <property type="match status" value="1"/>
</dbReference>
<dbReference type="Pfam" id="PF02518">
    <property type="entry name" value="HATPase_c"/>
    <property type="match status" value="1"/>
</dbReference>
<dbReference type="InterPro" id="IPR036097">
    <property type="entry name" value="HisK_dim/P_sf"/>
</dbReference>
<comment type="caution">
    <text evidence="9">The sequence shown here is derived from an EMBL/GenBank/DDBJ whole genome shotgun (WGS) entry which is preliminary data.</text>
</comment>
<evidence type="ECO:0000313" key="10">
    <source>
        <dbReference type="Proteomes" id="UP000737171"/>
    </source>
</evidence>
<dbReference type="SMART" id="SM00062">
    <property type="entry name" value="PBPb"/>
    <property type="match status" value="1"/>
</dbReference>
<accession>A0ABX2EBK6</accession>
<keyword evidence="4" id="KW-0808">Transferase</keyword>
<proteinExistence type="predicted"/>
<dbReference type="InterPro" id="IPR005467">
    <property type="entry name" value="His_kinase_dom"/>
</dbReference>
<dbReference type="InterPro" id="IPR003661">
    <property type="entry name" value="HisK_dim/P_dom"/>
</dbReference>
<organism evidence="9 10">
    <name type="scientific">Pseudaquabacterium terrae</name>
    <dbReference type="NCBI Taxonomy" id="2732868"/>
    <lineage>
        <taxon>Bacteria</taxon>
        <taxon>Pseudomonadati</taxon>
        <taxon>Pseudomonadota</taxon>
        <taxon>Betaproteobacteria</taxon>
        <taxon>Burkholderiales</taxon>
        <taxon>Sphaerotilaceae</taxon>
        <taxon>Pseudaquabacterium</taxon>
    </lineage>
</organism>
<dbReference type="EC" id="2.7.13.3" evidence="2"/>
<sequence>MHTSGLLRRRWRMLGLAMVLVLTLAPAAQTAEDLLSPDERAWVNAHPTVRLATSSDYGPFTFIDGDGQVRGLSIDYVQRIEQLTGLRFERQPPAGFSFNLQRLGQGEIDVLMSLRDTPERRQTLGFSRPYVSVPAVLVRRREAGRALAPELQMGERVAVSKNYAVGPFLAERFPANPQVVMADDKLLLRALASGEVNAGVLDLAGATYLMRTQGIGNLQIAGDVGFAYDLGIGYRKDWPMLGRILDKALTRIDPAERQAMADRWFLANPDSGAFSRQLLWTIGVLLAAVLAGLLIVLAWNRSLRRLVAQRTAQLREELTERQRLQDADRARQTAEMANAAKSQFMAQVSHELRTPLNAVLGYAQLLAVDPGHPVDDTQRKRIGHIEDAARHLLLLIEDMMSFSRLEAGTLSLEIRPTVLGEVLARCLALAEPAAQAQSLKLRCELDELWRLRVMADPVRLEQVLHNLLSNAIKYNKPGGWVEVRGAAAPDGEVCVEVVDSGIGLTPTQQSQLFQPFNRLGRTDSQGTGIGLVICKQLIERMGGAIGVKSRAEHGSTFSLCLPAAGV</sequence>
<evidence type="ECO:0000256" key="2">
    <source>
        <dbReference type="ARBA" id="ARBA00012438"/>
    </source>
</evidence>
<evidence type="ECO:0000256" key="5">
    <source>
        <dbReference type="ARBA" id="ARBA00022777"/>
    </source>
</evidence>
<protein>
    <recommendedName>
        <fullName evidence="2">histidine kinase</fullName>
        <ecNumber evidence="2">2.7.13.3</ecNumber>
    </recommendedName>
</protein>
<feature type="signal peptide" evidence="7">
    <location>
        <begin position="1"/>
        <end position="30"/>
    </location>
</feature>
<keyword evidence="3" id="KW-0597">Phosphoprotein</keyword>
<evidence type="ECO:0000259" key="8">
    <source>
        <dbReference type="PROSITE" id="PS50109"/>
    </source>
</evidence>
<reference evidence="9 10" key="1">
    <citation type="submission" date="2020-05" db="EMBL/GenBank/DDBJ databases">
        <title>Aquincola sp. isolate from soil.</title>
        <authorList>
            <person name="Han J."/>
            <person name="Kim D.-U."/>
        </authorList>
    </citation>
    <scope>NUCLEOTIDE SEQUENCE [LARGE SCALE GENOMIC DNA]</scope>
    <source>
        <strain evidence="9 10">S2</strain>
    </source>
</reference>
<name>A0ABX2EBK6_9BURK</name>
<dbReference type="SUPFAM" id="SSF53850">
    <property type="entry name" value="Periplasmic binding protein-like II"/>
    <property type="match status" value="1"/>
</dbReference>
<dbReference type="PRINTS" id="PR00344">
    <property type="entry name" value="BCTRLSENSOR"/>
</dbReference>
<dbReference type="InterPro" id="IPR036890">
    <property type="entry name" value="HATPase_C_sf"/>
</dbReference>
<dbReference type="RefSeq" id="WP_173121094.1">
    <property type="nucleotide sequence ID" value="NZ_JABRWJ010000001.1"/>
</dbReference>
<evidence type="ECO:0000256" key="7">
    <source>
        <dbReference type="SAM" id="SignalP"/>
    </source>
</evidence>
<dbReference type="CDD" id="cd01007">
    <property type="entry name" value="PBP2_BvgS_HisK_like"/>
    <property type="match status" value="1"/>
</dbReference>
<dbReference type="Gene3D" id="3.40.190.10">
    <property type="entry name" value="Periplasmic binding protein-like II"/>
    <property type="match status" value="2"/>
</dbReference>
<dbReference type="SMART" id="SM00388">
    <property type="entry name" value="HisKA"/>
    <property type="match status" value="1"/>
</dbReference>
<keyword evidence="6" id="KW-1133">Transmembrane helix</keyword>
<evidence type="ECO:0000313" key="9">
    <source>
        <dbReference type="EMBL" id="NRF66293.1"/>
    </source>
</evidence>
<evidence type="ECO:0000256" key="6">
    <source>
        <dbReference type="SAM" id="Phobius"/>
    </source>
</evidence>
<keyword evidence="5" id="KW-0418">Kinase</keyword>
<dbReference type="InterPro" id="IPR004358">
    <property type="entry name" value="Sig_transdc_His_kin-like_C"/>
</dbReference>